<evidence type="ECO:0000256" key="2">
    <source>
        <dbReference type="ARBA" id="ARBA00022840"/>
    </source>
</evidence>
<sequence>MMAGSSSSMVPLPRDGTLTIGRGAGAELLVQDASVSRRHARLSVVDGEARITDLDSHNGVRVNGEHISGEQVLRGGDVVMLGDVTLVFQRRDIPPPQRLLLDAAPLRDRLAEELERVLRYERALSVVALALGPTNVPLEELVRALGGGLRLMDLVGRGGPTQLLVLLPELTAEEAEEVVQPMLESLAPLAPEVRAGVACAPQDGLDADTLISAARAVALTAPSGGLRISGPDLYQLALGERSVMVADEAMVRLFELLRRLASSPIPVLIHGETGAGKENAAWAVHHWSPRAQRPFITLNCAALPESLVESELFGAERGAFSGAVASRAGLLERASGGTLFLDEVAELPLSVQAKLLRALDQQRITRLGDSRERTVDLRIVAATHRVLADEVKAQRFRQDLFFRLSASVVVLPPLRNRPRELPLLATRFLQEALTRAGRTAPRISAAAMDVLRAHPWPGNVRELKNVMEYAATVATGPLLEASHLPDSLQRPPGEEAPPPPAVVPAQDTAPASFRPIAEEVRELEYRRMREALEAAGGVQTRAAQLIGMPLRTFKFKARRYQLPRPRAARE</sequence>
<dbReference type="EMBL" id="JABBJJ010000210">
    <property type="protein sequence ID" value="NMO19863.1"/>
    <property type="molecule type" value="Genomic_DNA"/>
</dbReference>
<keyword evidence="3" id="KW-0805">Transcription regulation</keyword>
<evidence type="ECO:0000259" key="8">
    <source>
        <dbReference type="PROSITE" id="PS50045"/>
    </source>
</evidence>
<feature type="domain" description="Sigma-54 factor interaction" evidence="8">
    <location>
        <begin position="243"/>
        <end position="472"/>
    </location>
</feature>
<keyword evidence="1" id="KW-0547">Nucleotide-binding</keyword>
<dbReference type="Pfam" id="PF00158">
    <property type="entry name" value="Sigma54_activat"/>
    <property type="match status" value="1"/>
</dbReference>
<dbReference type="GO" id="GO:0043565">
    <property type="term" value="F:sequence-specific DNA binding"/>
    <property type="evidence" value="ECO:0007669"/>
    <property type="project" value="InterPro"/>
</dbReference>
<dbReference type="InterPro" id="IPR000253">
    <property type="entry name" value="FHA_dom"/>
</dbReference>
<keyword evidence="5" id="KW-0804">Transcription</keyword>
<dbReference type="PANTHER" id="PTHR32071:SF113">
    <property type="entry name" value="ALGINATE BIOSYNTHESIS TRANSCRIPTIONAL REGULATORY PROTEIN ALGB"/>
    <property type="match status" value="1"/>
</dbReference>
<evidence type="ECO:0000256" key="4">
    <source>
        <dbReference type="ARBA" id="ARBA00023125"/>
    </source>
</evidence>
<dbReference type="InterPro" id="IPR058031">
    <property type="entry name" value="AAA_lid_NorR"/>
</dbReference>
<dbReference type="InterPro" id="IPR008984">
    <property type="entry name" value="SMAD_FHA_dom_sf"/>
</dbReference>
<dbReference type="FunFam" id="3.40.50.300:FF:000006">
    <property type="entry name" value="DNA-binding transcriptional regulator NtrC"/>
    <property type="match status" value="1"/>
</dbReference>
<dbReference type="InterPro" id="IPR027417">
    <property type="entry name" value="P-loop_NTPase"/>
</dbReference>
<dbReference type="Gene3D" id="2.60.200.20">
    <property type="match status" value="1"/>
</dbReference>
<dbReference type="AlphaFoldDB" id="A0A848LQN2"/>
<dbReference type="InterPro" id="IPR009057">
    <property type="entry name" value="Homeodomain-like_sf"/>
</dbReference>
<dbReference type="Gene3D" id="3.30.70.270">
    <property type="match status" value="1"/>
</dbReference>
<dbReference type="SUPFAM" id="SSF49879">
    <property type="entry name" value="SMAD/FHA domain"/>
    <property type="match status" value="1"/>
</dbReference>
<dbReference type="InterPro" id="IPR032030">
    <property type="entry name" value="YscD_cytoplasmic_dom"/>
</dbReference>
<evidence type="ECO:0000313" key="10">
    <source>
        <dbReference type="Proteomes" id="UP000518300"/>
    </source>
</evidence>
<evidence type="ECO:0000313" key="9">
    <source>
        <dbReference type="EMBL" id="NMO19863.1"/>
    </source>
</evidence>
<dbReference type="SMART" id="SM00382">
    <property type="entry name" value="AAA"/>
    <property type="match status" value="1"/>
</dbReference>
<keyword evidence="4" id="KW-0238">DNA-binding</keyword>
<dbReference type="InterPro" id="IPR002078">
    <property type="entry name" value="Sigma_54_int"/>
</dbReference>
<gene>
    <name evidence="9" type="ORF">HG543_34140</name>
</gene>
<dbReference type="InterPro" id="IPR003593">
    <property type="entry name" value="AAA+_ATPase"/>
</dbReference>
<keyword evidence="2" id="KW-0067">ATP-binding</keyword>
<keyword evidence="10" id="KW-1185">Reference proteome</keyword>
<dbReference type="PROSITE" id="PS50045">
    <property type="entry name" value="SIGMA54_INTERACT_4"/>
    <property type="match status" value="1"/>
</dbReference>
<comment type="caution">
    <text evidence="9">The sequence shown here is derived from an EMBL/GenBank/DDBJ whole genome shotgun (WGS) entry which is preliminary data.</text>
</comment>
<name>A0A848LQN2_9BACT</name>
<dbReference type="Gene3D" id="1.10.8.60">
    <property type="match status" value="1"/>
</dbReference>
<dbReference type="PRINTS" id="PR01590">
    <property type="entry name" value="HTHFIS"/>
</dbReference>
<dbReference type="InterPro" id="IPR029787">
    <property type="entry name" value="Nucleotide_cyclase"/>
</dbReference>
<dbReference type="PANTHER" id="PTHR32071">
    <property type="entry name" value="TRANSCRIPTIONAL REGULATORY PROTEIN"/>
    <property type="match status" value="1"/>
</dbReference>
<dbReference type="Pfam" id="PF16697">
    <property type="entry name" value="Yop-YscD_cpl"/>
    <property type="match status" value="1"/>
</dbReference>
<dbReference type="InterPro" id="IPR043128">
    <property type="entry name" value="Rev_trsase/Diguanyl_cyclase"/>
</dbReference>
<evidence type="ECO:0000256" key="3">
    <source>
        <dbReference type="ARBA" id="ARBA00023015"/>
    </source>
</evidence>
<reference evidence="9 10" key="1">
    <citation type="submission" date="2020-04" db="EMBL/GenBank/DDBJ databases">
        <title>Draft genome of Pyxidicoccus fallax type strain.</title>
        <authorList>
            <person name="Whitworth D.E."/>
        </authorList>
    </citation>
    <scope>NUCLEOTIDE SEQUENCE [LARGE SCALE GENOMIC DNA]</scope>
    <source>
        <strain evidence="9 10">DSM 14698</strain>
    </source>
</reference>
<dbReference type="Pfam" id="PF25601">
    <property type="entry name" value="AAA_lid_14"/>
    <property type="match status" value="1"/>
</dbReference>
<dbReference type="CDD" id="cd00060">
    <property type="entry name" value="FHA"/>
    <property type="match status" value="1"/>
</dbReference>
<feature type="domain" description="FHA" evidence="7">
    <location>
        <begin position="18"/>
        <end position="67"/>
    </location>
</feature>
<evidence type="ECO:0000256" key="6">
    <source>
        <dbReference type="SAM" id="MobiDB-lite"/>
    </source>
</evidence>
<dbReference type="SMART" id="SM00240">
    <property type="entry name" value="FHA"/>
    <property type="match status" value="1"/>
</dbReference>
<dbReference type="GO" id="GO:0005524">
    <property type="term" value="F:ATP binding"/>
    <property type="evidence" value="ECO:0007669"/>
    <property type="project" value="UniProtKB-KW"/>
</dbReference>
<dbReference type="Gene3D" id="3.40.50.300">
    <property type="entry name" value="P-loop containing nucleotide triphosphate hydrolases"/>
    <property type="match status" value="1"/>
</dbReference>
<dbReference type="SUPFAM" id="SSF55073">
    <property type="entry name" value="Nucleotide cyclase"/>
    <property type="match status" value="1"/>
</dbReference>
<dbReference type="GO" id="GO:0006355">
    <property type="term" value="P:regulation of DNA-templated transcription"/>
    <property type="evidence" value="ECO:0007669"/>
    <property type="project" value="InterPro"/>
</dbReference>
<dbReference type="Pfam" id="PF02954">
    <property type="entry name" value="HTH_8"/>
    <property type="match status" value="1"/>
</dbReference>
<dbReference type="SUPFAM" id="SSF46689">
    <property type="entry name" value="Homeodomain-like"/>
    <property type="match status" value="1"/>
</dbReference>
<dbReference type="PROSITE" id="PS50006">
    <property type="entry name" value="FHA_DOMAIN"/>
    <property type="match status" value="1"/>
</dbReference>
<evidence type="ECO:0000256" key="1">
    <source>
        <dbReference type="ARBA" id="ARBA00022741"/>
    </source>
</evidence>
<dbReference type="InterPro" id="IPR025943">
    <property type="entry name" value="Sigma_54_int_dom_ATP-bd_2"/>
</dbReference>
<dbReference type="PROSITE" id="PS00676">
    <property type="entry name" value="SIGMA54_INTERACT_2"/>
    <property type="match status" value="1"/>
</dbReference>
<dbReference type="Gene3D" id="1.10.10.60">
    <property type="entry name" value="Homeodomain-like"/>
    <property type="match status" value="1"/>
</dbReference>
<dbReference type="InterPro" id="IPR002197">
    <property type="entry name" value="HTH_Fis"/>
</dbReference>
<accession>A0A848LQN2</accession>
<dbReference type="PROSITE" id="PS00688">
    <property type="entry name" value="SIGMA54_INTERACT_3"/>
    <property type="match status" value="1"/>
</dbReference>
<protein>
    <submittedName>
        <fullName evidence="9">Sigma 54-interacting transcriptional regulator</fullName>
    </submittedName>
</protein>
<proteinExistence type="predicted"/>
<evidence type="ECO:0000256" key="5">
    <source>
        <dbReference type="ARBA" id="ARBA00023163"/>
    </source>
</evidence>
<organism evidence="9 10">
    <name type="scientific">Pyxidicoccus fallax</name>
    <dbReference type="NCBI Taxonomy" id="394095"/>
    <lineage>
        <taxon>Bacteria</taxon>
        <taxon>Pseudomonadati</taxon>
        <taxon>Myxococcota</taxon>
        <taxon>Myxococcia</taxon>
        <taxon>Myxococcales</taxon>
        <taxon>Cystobacterineae</taxon>
        <taxon>Myxococcaceae</taxon>
        <taxon>Pyxidicoccus</taxon>
    </lineage>
</organism>
<evidence type="ECO:0000259" key="7">
    <source>
        <dbReference type="PROSITE" id="PS50006"/>
    </source>
</evidence>
<dbReference type="InterPro" id="IPR025944">
    <property type="entry name" value="Sigma_54_int_dom_CS"/>
</dbReference>
<feature type="region of interest" description="Disordered" evidence="6">
    <location>
        <begin position="483"/>
        <end position="507"/>
    </location>
</feature>
<dbReference type="Proteomes" id="UP000518300">
    <property type="component" value="Unassembled WGS sequence"/>
</dbReference>
<dbReference type="SUPFAM" id="SSF52540">
    <property type="entry name" value="P-loop containing nucleoside triphosphate hydrolases"/>
    <property type="match status" value="1"/>
</dbReference>
<dbReference type="CDD" id="cd00009">
    <property type="entry name" value="AAA"/>
    <property type="match status" value="1"/>
</dbReference>